<name>A0ABV5IHR9_9ACTN</name>
<dbReference type="Gene3D" id="3.40.50.2000">
    <property type="entry name" value="Glycogen Phosphorylase B"/>
    <property type="match status" value="1"/>
</dbReference>
<dbReference type="PANTHER" id="PTHR45947">
    <property type="entry name" value="SULFOQUINOVOSYL TRANSFERASE SQD2"/>
    <property type="match status" value="1"/>
</dbReference>
<sequence>MSADSRLHIAMVTPPKLERSYGGVRVMMTDLARSLLRLGHRVTLIGADRPVPEDADVVHDHSSAGVVLDPRFPTVATVHGPATGEPARCHRPLGDAVGLVSTSTFQRMRAPELNWLGTVHNGVDLKSFPFRERKQEYVLFLGRFSPGKGAHLAIDAARAAGRRILLAGRLTGPADHAYFDAHVRPRLGDDAVFVGEAGGVRKRELLANAHCLLFPSLREESFGMVMIEAMASGTPVVALRGGAVPEIVADGVTGYVCADPADLPEAVEAVGGLHPADCRMHVKRDFDALGMAMGYEKIYELSMRDRRPAPFAAA</sequence>
<keyword evidence="4" id="KW-1185">Reference proteome</keyword>
<feature type="domain" description="Glycosyl transferase family 1" evidence="2">
    <location>
        <begin position="132"/>
        <end position="263"/>
    </location>
</feature>
<protein>
    <submittedName>
        <fullName evidence="3">Glycosyltransferase</fullName>
        <ecNumber evidence="3">2.4.-.-</ecNumber>
    </submittedName>
</protein>
<dbReference type="GO" id="GO:0016757">
    <property type="term" value="F:glycosyltransferase activity"/>
    <property type="evidence" value="ECO:0007669"/>
    <property type="project" value="UniProtKB-KW"/>
</dbReference>
<dbReference type="RefSeq" id="WP_229824199.1">
    <property type="nucleotide sequence ID" value="NZ_BMRC01000008.1"/>
</dbReference>
<evidence type="ECO:0000313" key="4">
    <source>
        <dbReference type="Proteomes" id="UP001589647"/>
    </source>
</evidence>
<dbReference type="Proteomes" id="UP001589647">
    <property type="component" value="Unassembled WGS sequence"/>
</dbReference>
<evidence type="ECO:0000256" key="1">
    <source>
        <dbReference type="ARBA" id="ARBA00022679"/>
    </source>
</evidence>
<accession>A0ABV5IHR9</accession>
<keyword evidence="1 3" id="KW-0808">Transferase</keyword>
<proteinExistence type="predicted"/>
<organism evidence="3 4">
    <name type="scientific">Nonomuraea spiralis</name>
    <dbReference type="NCBI Taxonomy" id="46182"/>
    <lineage>
        <taxon>Bacteria</taxon>
        <taxon>Bacillati</taxon>
        <taxon>Actinomycetota</taxon>
        <taxon>Actinomycetes</taxon>
        <taxon>Streptosporangiales</taxon>
        <taxon>Streptosporangiaceae</taxon>
        <taxon>Nonomuraea</taxon>
    </lineage>
</organism>
<dbReference type="InterPro" id="IPR050194">
    <property type="entry name" value="Glycosyltransferase_grp1"/>
</dbReference>
<gene>
    <name evidence="3" type="ORF">ACFFV7_23075</name>
</gene>
<dbReference type="PANTHER" id="PTHR45947:SF3">
    <property type="entry name" value="SULFOQUINOVOSYL TRANSFERASE SQD2"/>
    <property type="match status" value="1"/>
</dbReference>
<reference evidence="3 4" key="1">
    <citation type="submission" date="2024-09" db="EMBL/GenBank/DDBJ databases">
        <authorList>
            <person name="Sun Q."/>
            <person name="Mori K."/>
        </authorList>
    </citation>
    <scope>NUCLEOTIDE SEQUENCE [LARGE SCALE GENOMIC DNA]</scope>
    <source>
        <strain evidence="3 4">CCM 3426</strain>
    </source>
</reference>
<dbReference type="InterPro" id="IPR001296">
    <property type="entry name" value="Glyco_trans_1"/>
</dbReference>
<evidence type="ECO:0000313" key="3">
    <source>
        <dbReference type="EMBL" id="MFB9204094.1"/>
    </source>
</evidence>
<dbReference type="EC" id="2.4.-.-" evidence="3"/>
<comment type="caution">
    <text evidence="3">The sequence shown here is derived from an EMBL/GenBank/DDBJ whole genome shotgun (WGS) entry which is preliminary data.</text>
</comment>
<dbReference type="EMBL" id="JBHMEI010000016">
    <property type="protein sequence ID" value="MFB9204094.1"/>
    <property type="molecule type" value="Genomic_DNA"/>
</dbReference>
<dbReference type="SUPFAM" id="SSF53756">
    <property type="entry name" value="UDP-Glycosyltransferase/glycogen phosphorylase"/>
    <property type="match status" value="1"/>
</dbReference>
<evidence type="ECO:0000259" key="2">
    <source>
        <dbReference type="Pfam" id="PF00534"/>
    </source>
</evidence>
<dbReference type="Pfam" id="PF00534">
    <property type="entry name" value="Glycos_transf_1"/>
    <property type="match status" value="1"/>
</dbReference>
<keyword evidence="3" id="KW-0328">Glycosyltransferase</keyword>